<accession>A0A848HCR9</accession>
<dbReference type="SUPFAM" id="SSF53850">
    <property type="entry name" value="Periplasmic binding protein-like II"/>
    <property type="match status" value="1"/>
</dbReference>
<dbReference type="Pfam" id="PF03401">
    <property type="entry name" value="TctC"/>
    <property type="match status" value="1"/>
</dbReference>
<dbReference type="AlphaFoldDB" id="A0A848HCR9"/>
<evidence type="ECO:0000313" key="3">
    <source>
        <dbReference type="EMBL" id="NML47181.1"/>
    </source>
</evidence>
<dbReference type="PANTHER" id="PTHR42928">
    <property type="entry name" value="TRICARBOXYLATE-BINDING PROTEIN"/>
    <property type="match status" value="1"/>
</dbReference>
<dbReference type="Gene3D" id="3.40.190.150">
    <property type="entry name" value="Bordetella uptake gene, domain 1"/>
    <property type="match status" value="1"/>
</dbReference>
<dbReference type="CDD" id="cd07012">
    <property type="entry name" value="PBP2_Bug_TTT"/>
    <property type="match status" value="1"/>
</dbReference>
<dbReference type="PANTHER" id="PTHR42928:SF5">
    <property type="entry name" value="BLR1237 PROTEIN"/>
    <property type="match status" value="1"/>
</dbReference>
<reference evidence="3 4" key="1">
    <citation type="submission" date="2020-04" db="EMBL/GenBank/DDBJ databases">
        <title>Ramlibacter sp. G-1-2-2 isolated from soil.</title>
        <authorList>
            <person name="Dahal R.H."/>
        </authorList>
    </citation>
    <scope>NUCLEOTIDE SEQUENCE [LARGE SCALE GENOMIC DNA]</scope>
    <source>
        <strain evidence="3 4">G-1-2-2</strain>
    </source>
</reference>
<protein>
    <submittedName>
        <fullName evidence="3">Tripartite tricarboxylate transporter substrate binding protein</fullName>
    </submittedName>
</protein>
<evidence type="ECO:0000313" key="4">
    <source>
        <dbReference type="Proteomes" id="UP000541185"/>
    </source>
</evidence>
<dbReference type="InterPro" id="IPR005064">
    <property type="entry name" value="BUG"/>
</dbReference>
<dbReference type="PIRSF" id="PIRSF017082">
    <property type="entry name" value="YflP"/>
    <property type="match status" value="1"/>
</dbReference>
<gene>
    <name evidence="3" type="ORF">HHL11_25770</name>
</gene>
<dbReference type="InterPro" id="IPR042100">
    <property type="entry name" value="Bug_dom1"/>
</dbReference>
<organism evidence="3 4">
    <name type="scientific">Ramlibacter agri</name>
    <dbReference type="NCBI Taxonomy" id="2728837"/>
    <lineage>
        <taxon>Bacteria</taxon>
        <taxon>Pseudomonadati</taxon>
        <taxon>Pseudomonadota</taxon>
        <taxon>Betaproteobacteria</taxon>
        <taxon>Burkholderiales</taxon>
        <taxon>Comamonadaceae</taxon>
        <taxon>Ramlibacter</taxon>
    </lineage>
</organism>
<name>A0A848HCR9_9BURK</name>
<dbReference type="Gene3D" id="3.40.190.10">
    <property type="entry name" value="Periplasmic binding protein-like II"/>
    <property type="match status" value="1"/>
</dbReference>
<feature type="signal peptide" evidence="2">
    <location>
        <begin position="1"/>
        <end position="19"/>
    </location>
</feature>
<comment type="caution">
    <text evidence="3">The sequence shown here is derived from an EMBL/GenBank/DDBJ whole genome shotgun (WGS) entry which is preliminary data.</text>
</comment>
<dbReference type="EMBL" id="JABBFX010000003">
    <property type="protein sequence ID" value="NML47181.1"/>
    <property type="molecule type" value="Genomic_DNA"/>
</dbReference>
<sequence>MFQRALAGLALFAAQAAFAAPPPLNIVVPSGPGSAPDIIARLLEPELRSRLGQPVIIENKPGAGGIVAVMAAKNAGSPANTLLLAQAAVVTVTPLTYRAAKYDAERDFEPVAVVAETPMLFVANVAGGPKTLADAIAQAKAKPDSIALSSPARGSIPHLSAELLQQATGAHFNTIPMNQSAQALQAVVSGDSLVSVDGIAPLLPLVKAGRLRALAVTSSRPLPGLEQLPLAKDTVPELQVSGWFMLFANKGTPPARLQAINAAVAAALASPEVVQKLQATANYPVGGSVADARAFLAREKRLWAGAVQRAGLTPE</sequence>
<evidence type="ECO:0000256" key="1">
    <source>
        <dbReference type="ARBA" id="ARBA00006987"/>
    </source>
</evidence>
<keyword evidence="4" id="KW-1185">Reference proteome</keyword>
<comment type="similarity">
    <text evidence="1">Belongs to the UPF0065 (bug) family.</text>
</comment>
<dbReference type="RefSeq" id="WP_169421470.1">
    <property type="nucleotide sequence ID" value="NZ_JABBFX010000003.1"/>
</dbReference>
<proteinExistence type="inferred from homology"/>
<feature type="chain" id="PRO_5032942044" evidence="2">
    <location>
        <begin position="20"/>
        <end position="315"/>
    </location>
</feature>
<dbReference type="Proteomes" id="UP000541185">
    <property type="component" value="Unassembled WGS sequence"/>
</dbReference>
<keyword evidence="2" id="KW-0732">Signal</keyword>
<evidence type="ECO:0000256" key="2">
    <source>
        <dbReference type="SAM" id="SignalP"/>
    </source>
</evidence>